<organism evidence="1 2">
    <name type="scientific">Arctium lappa</name>
    <name type="common">Greater burdock</name>
    <name type="synonym">Lappa major</name>
    <dbReference type="NCBI Taxonomy" id="4217"/>
    <lineage>
        <taxon>Eukaryota</taxon>
        <taxon>Viridiplantae</taxon>
        <taxon>Streptophyta</taxon>
        <taxon>Embryophyta</taxon>
        <taxon>Tracheophyta</taxon>
        <taxon>Spermatophyta</taxon>
        <taxon>Magnoliopsida</taxon>
        <taxon>eudicotyledons</taxon>
        <taxon>Gunneridae</taxon>
        <taxon>Pentapetalae</taxon>
        <taxon>asterids</taxon>
        <taxon>campanulids</taxon>
        <taxon>Asterales</taxon>
        <taxon>Asteraceae</taxon>
        <taxon>Carduoideae</taxon>
        <taxon>Cardueae</taxon>
        <taxon>Arctiinae</taxon>
        <taxon>Arctium</taxon>
    </lineage>
</organism>
<dbReference type="Proteomes" id="UP001055879">
    <property type="component" value="Linkage Group LG03"/>
</dbReference>
<comment type="caution">
    <text evidence="1">The sequence shown here is derived from an EMBL/GenBank/DDBJ whole genome shotgun (WGS) entry which is preliminary data.</text>
</comment>
<reference evidence="1 2" key="2">
    <citation type="journal article" date="2022" name="Mol. Ecol. Resour.">
        <title>The genomes of chicory, endive, great burdock and yacon provide insights into Asteraceae paleo-polyploidization history and plant inulin production.</title>
        <authorList>
            <person name="Fan W."/>
            <person name="Wang S."/>
            <person name="Wang H."/>
            <person name="Wang A."/>
            <person name="Jiang F."/>
            <person name="Liu H."/>
            <person name="Zhao H."/>
            <person name="Xu D."/>
            <person name="Zhang Y."/>
        </authorList>
    </citation>
    <scope>NUCLEOTIDE SEQUENCE [LARGE SCALE GENOMIC DNA]</scope>
    <source>
        <strain evidence="2">cv. Niubang</strain>
    </source>
</reference>
<evidence type="ECO:0000313" key="2">
    <source>
        <dbReference type="Proteomes" id="UP001055879"/>
    </source>
</evidence>
<accession>A0ACB9DIF3</accession>
<reference evidence="2" key="1">
    <citation type="journal article" date="2022" name="Mol. Ecol. Resour.">
        <title>The genomes of chicory, endive, great burdock and yacon provide insights into Asteraceae palaeo-polyploidization history and plant inulin production.</title>
        <authorList>
            <person name="Fan W."/>
            <person name="Wang S."/>
            <person name="Wang H."/>
            <person name="Wang A."/>
            <person name="Jiang F."/>
            <person name="Liu H."/>
            <person name="Zhao H."/>
            <person name="Xu D."/>
            <person name="Zhang Y."/>
        </authorList>
    </citation>
    <scope>NUCLEOTIDE SEQUENCE [LARGE SCALE GENOMIC DNA]</scope>
    <source>
        <strain evidence="2">cv. Niubang</strain>
    </source>
</reference>
<evidence type="ECO:0000313" key="1">
    <source>
        <dbReference type="EMBL" id="KAI3746312.1"/>
    </source>
</evidence>
<proteinExistence type="predicted"/>
<protein>
    <submittedName>
        <fullName evidence="1">Uncharacterized protein</fullName>
    </submittedName>
</protein>
<name>A0ACB9DIF3_ARCLA</name>
<keyword evidence="2" id="KW-1185">Reference proteome</keyword>
<dbReference type="EMBL" id="CM042049">
    <property type="protein sequence ID" value="KAI3746312.1"/>
    <property type="molecule type" value="Genomic_DNA"/>
</dbReference>
<sequence length="237" mass="26733">MYSEGLKHQLQQCVMTTEVVVSSGSACTSASLEPSYLLRALGVDEDMAHTSIRFGIGRFTTEDEIDKESNQPLTCSSENIINGQDEKKQKTNTRGKQIRKQTKDNTSDSGKEDYIHVRAQRVQATNSHNLAERITGNVVIVEEIINYVQSLQQQVKMKLAIVNPELNIDIDHILSKDGQDDDDKEKKEDEDEDEDEDNENVLDKEEDTGEDYEHNVYLDNDEDDFNMPDDVGGGMLS</sequence>
<gene>
    <name evidence="1" type="ORF">L6452_08740</name>
</gene>